<dbReference type="SMART" id="SM00849">
    <property type="entry name" value="Lactamase_B"/>
    <property type="match status" value="1"/>
</dbReference>
<dbReference type="AlphaFoldDB" id="A0A8J3N741"/>
<evidence type="ECO:0000256" key="1">
    <source>
        <dbReference type="ARBA" id="ARBA00007749"/>
    </source>
</evidence>
<evidence type="ECO:0000313" key="7">
    <source>
        <dbReference type="Proteomes" id="UP000597444"/>
    </source>
</evidence>
<evidence type="ECO:0000259" key="5">
    <source>
        <dbReference type="SMART" id="SM00849"/>
    </source>
</evidence>
<dbReference type="Gene3D" id="3.60.15.10">
    <property type="entry name" value="Ribonuclease Z/Hydroxyacylglutathione hydrolase-like"/>
    <property type="match status" value="1"/>
</dbReference>
<dbReference type="GO" id="GO:0046872">
    <property type="term" value="F:metal ion binding"/>
    <property type="evidence" value="ECO:0007669"/>
    <property type="project" value="UniProtKB-KW"/>
</dbReference>
<keyword evidence="7" id="KW-1185">Reference proteome</keyword>
<dbReference type="RefSeq" id="WP_220208849.1">
    <property type="nucleotide sequence ID" value="NZ_BNJK01000002.1"/>
</dbReference>
<evidence type="ECO:0000256" key="3">
    <source>
        <dbReference type="ARBA" id="ARBA00022801"/>
    </source>
</evidence>
<organism evidence="6 7">
    <name type="scientific">Reticulibacter mediterranei</name>
    <dbReference type="NCBI Taxonomy" id="2778369"/>
    <lineage>
        <taxon>Bacteria</taxon>
        <taxon>Bacillati</taxon>
        <taxon>Chloroflexota</taxon>
        <taxon>Ktedonobacteria</taxon>
        <taxon>Ktedonobacterales</taxon>
        <taxon>Reticulibacteraceae</taxon>
        <taxon>Reticulibacter</taxon>
    </lineage>
</organism>
<accession>A0A8J3N741</accession>
<evidence type="ECO:0000313" key="6">
    <source>
        <dbReference type="EMBL" id="GHO98080.1"/>
    </source>
</evidence>
<keyword evidence="2" id="KW-0479">Metal-binding</keyword>
<dbReference type="Pfam" id="PF00753">
    <property type="entry name" value="Lactamase_B"/>
    <property type="match status" value="1"/>
</dbReference>
<evidence type="ECO:0000256" key="2">
    <source>
        <dbReference type="ARBA" id="ARBA00022723"/>
    </source>
</evidence>
<feature type="domain" description="Metallo-beta-lactamase" evidence="5">
    <location>
        <begin position="57"/>
        <end position="260"/>
    </location>
</feature>
<dbReference type="SUPFAM" id="SSF56281">
    <property type="entry name" value="Metallo-hydrolase/oxidoreductase"/>
    <property type="match status" value="1"/>
</dbReference>
<dbReference type="InterPro" id="IPR001279">
    <property type="entry name" value="Metallo-B-lactamas"/>
</dbReference>
<dbReference type="PANTHER" id="PTHR42978:SF6">
    <property type="entry name" value="QUORUM-QUENCHING LACTONASE YTNP-RELATED"/>
    <property type="match status" value="1"/>
</dbReference>
<protein>
    <submittedName>
        <fullName evidence="6">MBL fold hydrolase</fullName>
    </submittedName>
</protein>
<dbReference type="GO" id="GO:0016787">
    <property type="term" value="F:hydrolase activity"/>
    <property type="evidence" value="ECO:0007669"/>
    <property type="project" value="UniProtKB-KW"/>
</dbReference>
<keyword evidence="4" id="KW-0862">Zinc</keyword>
<dbReference type="CDD" id="cd07720">
    <property type="entry name" value="OPHC2-like_MBL-fold"/>
    <property type="match status" value="1"/>
</dbReference>
<reference evidence="6" key="1">
    <citation type="submission" date="2020-10" db="EMBL/GenBank/DDBJ databases">
        <title>Taxonomic study of unclassified bacteria belonging to the class Ktedonobacteria.</title>
        <authorList>
            <person name="Yabe S."/>
            <person name="Wang C.M."/>
            <person name="Zheng Y."/>
            <person name="Sakai Y."/>
            <person name="Cavaletti L."/>
            <person name="Monciardini P."/>
            <person name="Donadio S."/>
        </authorList>
    </citation>
    <scope>NUCLEOTIDE SEQUENCE</scope>
    <source>
        <strain evidence="6">ID150040</strain>
    </source>
</reference>
<dbReference type="EMBL" id="BNJK01000002">
    <property type="protein sequence ID" value="GHO98080.1"/>
    <property type="molecule type" value="Genomic_DNA"/>
</dbReference>
<sequence>MVKAAAYGSITPGSVRITYLPDGYILFNPTAVFSTTTTADWQFYQNYLDDNGQLVGSLGAYLLQTPEHTILIDTGLGPRTYESNRFKCYGGQLLFNLERAGLDPADIDIVFFTHMHADHVNGVVREVNGEPALTFPNARYLVRGAEWHRFDNQPETRASVAGTLNLLEHHIGFAEEGEDIVPGVRVLATPGHTAGHSSLLITTDEERVIILGDIFLSAIQIEHPEWTSSLDSGDPEQAKVTRRQMLQELAQPSTTGVATHVADSVFMKVEAAHSGFRLLER</sequence>
<evidence type="ECO:0000256" key="4">
    <source>
        <dbReference type="ARBA" id="ARBA00022833"/>
    </source>
</evidence>
<dbReference type="PANTHER" id="PTHR42978">
    <property type="entry name" value="QUORUM-QUENCHING LACTONASE YTNP-RELATED-RELATED"/>
    <property type="match status" value="1"/>
</dbReference>
<comment type="similarity">
    <text evidence="1">Belongs to the metallo-beta-lactamase superfamily.</text>
</comment>
<dbReference type="InterPro" id="IPR036866">
    <property type="entry name" value="RibonucZ/Hydroxyglut_hydro"/>
</dbReference>
<proteinExistence type="inferred from homology"/>
<dbReference type="InterPro" id="IPR051013">
    <property type="entry name" value="MBL_superfamily_lactonases"/>
</dbReference>
<dbReference type="Proteomes" id="UP000597444">
    <property type="component" value="Unassembled WGS sequence"/>
</dbReference>
<gene>
    <name evidence="6" type="ORF">KSF_081280</name>
</gene>
<comment type="caution">
    <text evidence="6">The sequence shown here is derived from an EMBL/GenBank/DDBJ whole genome shotgun (WGS) entry which is preliminary data.</text>
</comment>
<name>A0A8J3N741_9CHLR</name>
<keyword evidence="3 6" id="KW-0378">Hydrolase</keyword>